<dbReference type="Pfam" id="PF08241">
    <property type="entry name" value="Methyltransf_11"/>
    <property type="match status" value="1"/>
</dbReference>
<dbReference type="Gene3D" id="3.40.50.150">
    <property type="entry name" value="Vaccinia Virus protein VP39"/>
    <property type="match status" value="1"/>
</dbReference>
<dbReference type="SUPFAM" id="SSF53335">
    <property type="entry name" value="S-adenosyl-L-methionine-dependent methyltransferases"/>
    <property type="match status" value="1"/>
</dbReference>
<reference evidence="2" key="1">
    <citation type="journal article" date="2015" name="Nature">
        <title>Complex archaea that bridge the gap between prokaryotes and eukaryotes.</title>
        <authorList>
            <person name="Spang A."/>
            <person name="Saw J.H."/>
            <person name="Jorgensen S.L."/>
            <person name="Zaremba-Niedzwiedzka K."/>
            <person name="Martijn J."/>
            <person name="Lind A.E."/>
            <person name="van Eijk R."/>
            <person name="Schleper C."/>
            <person name="Guy L."/>
            <person name="Ettema T.J."/>
        </authorList>
    </citation>
    <scope>NUCLEOTIDE SEQUENCE</scope>
</reference>
<dbReference type="CDD" id="cd02440">
    <property type="entry name" value="AdoMet_MTases"/>
    <property type="match status" value="1"/>
</dbReference>
<dbReference type="EMBL" id="LAZR01001479">
    <property type="protein sequence ID" value="KKN43957.1"/>
    <property type="molecule type" value="Genomic_DNA"/>
</dbReference>
<feature type="domain" description="Methyltransferase type 11" evidence="1">
    <location>
        <begin position="53"/>
        <end position="136"/>
    </location>
</feature>
<gene>
    <name evidence="2" type="ORF">LCGC14_0698030</name>
</gene>
<evidence type="ECO:0000259" key="1">
    <source>
        <dbReference type="Pfam" id="PF08241"/>
    </source>
</evidence>
<dbReference type="AlphaFoldDB" id="A0A0F9R3Z7"/>
<name>A0A0F9R3Z7_9ZZZZ</name>
<proteinExistence type="predicted"/>
<organism evidence="2">
    <name type="scientific">marine sediment metagenome</name>
    <dbReference type="NCBI Taxonomy" id="412755"/>
    <lineage>
        <taxon>unclassified sequences</taxon>
        <taxon>metagenomes</taxon>
        <taxon>ecological metagenomes</taxon>
    </lineage>
</organism>
<sequence length="241" mass="26398">MPDERAQSEWNALGDEYRSNITAGKSSSAWLRDELLKPTIARLLGNRAMDAVLDIGTGGGWLFDAVPIGKPFACDLTATQRLQSGVSFEVADVIDLPYPDGQFDALVASIVLCYCEDVAAAAAEMARVTRTGGAAVVALVHPYFYRTGRATDDGGYLITTDLGALQSFSIRIGNSVGPFTYYLHPAPTYVNAFVKNGWRLTHMEDGFIPADRYLEKFGQGCDKVRRSTKVPVFTFMSFERE</sequence>
<protein>
    <recommendedName>
        <fullName evidence="1">Methyltransferase type 11 domain-containing protein</fullName>
    </recommendedName>
</protein>
<dbReference type="InterPro" id="IPR029063">
    <property type="entry name" value="SAM-dependent_MTases_sf"/>
</dbReference>
<evidence type="ECO:0000313" key="2">
    <source>
        <dbReference type="EMBL" id="KKN43957.1"/>
    </source>
</evidence>
<dbReference type="InterPro" id="IPR013216">
    <property type="entry name" value="Methyltransf_11"/>
</dbReference>
<comment type="caution">
    <text evidence="2">The sequence shown here is derived from an EMBL/GenBank/DDBJ whole genome shotgun (WGS) entry which is preliminary data.</text>
</comment>
<accession>A0A0F9R3Z7</accession>
<dbReference type="GO" id="GO:0008757">
    <property type="term" value="F:S-adenosylmethionine-dependent methyltransferase activity"/>
    <property type="evidence" value="ECO:0007669"/>
    <property type="project" value="InterPro"/>
</dbReference>